<dbReference type="InterPro" id="IPR050951">
    <property type="entry name" value="Retrovirus_Pol_polyprotein"/>
</dbReference>
<dbReference type="InterPro" id="IPR043128">
    <property type="entry name" value="Rev_trsase/Diguanyl_cyclase"/>
</dbReference>
<dbReference type="Gramene" id="C.cajan_42499.t">
    <property type="protein sequence ID" value="C.cajan_42499.t"/>
    <property type="gene ID" value="C.cajan_42499"/>
</dbReference>
<dbReference type="Gene3D" id="3.10.20.370">
    <property type="match status" value="1"/>
</dbReference>
<evidence type="ECO:0000256" key="1">
    <source>
        <dbReference type="ARBA" id="ARBA00023268"/>
    </source>
</evidence>
<evidence type="ECO:0000313" key="3">
    <source>
        <dbReference type="EMBL" id="KYP34378.1"/>
    </source>
</evidence>
<proteinExistence type="predicted"/>
<reference evidence="3" key="1">
    <citation type="journal article" date="2012" name="Nat. Biotechnol.">
        <title>Draft genome sequence of pigeonpea (Cajanus cajan), an orphan legume crop of resource-poor farmers.</title>
        <authorList>
            <person name="Varshney R.K."/>
            <person name="Chen W."/>
            <person name="Li Y."/>
            <person name="Bharti A.K."/>
            <person name="Saxena R.K."/>
            <person name="Schlueter J.A."/>
            <person name="Donoghue M.T."/>
            <person name="Azam S."/>
            <person name="Fan G."/>
            <person name="Whaley A.M."/>
            <person name="Farmer A.D."/>
            <person name="Sheridan J."/>
            <person name="Iwata A."/>
            <person name="Tuteja R."/>
            <person name="Penmetsa R.V."/>
            <person name="Wu W."/>
            <person name="Upadhyaya H.D."/>
            <person name="Yang S.P."/>
            <person name="Shah T."/>
            <person name="Saxena K.B."/>
            <person name="Michael T."/>
            <person name="McCombie W.R."/>
            <person name="Yang B."/>
            <person name="Zhang G."/>
            <person name="Yang H."/>
            <person name="Wang J."/>
            <person name="Spillane C."/>
            <person name="Cook D.R."/>
            <person name="May G.D."/>
            <person name="Xu X."/>
            <person name="Jackson S.A."/>
        </authorList>
    </citation>
    <scope>NUCLEOTIDE SEQUENCE [LARGE SCALE GENOMIC DNA]</scope>
</reference>
<sequence length="141" mass="16230">MENFKLEVRFVKNYAMLATPLIDLLKKDAFKWTEDATLAFDKIKDAMISTPVLALPNFKEIFILETDASGTGIGAMLSQGLHPIAYFSKKLSLRMQKQSAYIREFYIIIESLAKFIHYLLGHKFIIRTDQKSLKEHLDQSL</sequence>
<dbReference type="EMBL" id="KQ484611">
    <property type="protein sequence ID" value="KYP34378.1"/>
    <property type="molecule type" value="Genomic_DNA"/>
</dbReference>
<keyword evidence="1" id="KW-0511">Multifunctional enzyme</keyword>
<evidence type="ECO:0000259" key="2">
    <source>
        <dbReference type="Pfam" id="PF17919"/>
    </source>
</evidence>
<protein>
    <submittedName>
        <fullName evidence="3">Retrovirus-related Pol polyprotein from transposon 297 family</fullName>
    </submittedName>
</protein>
<keyword evidence="4" id="KW-1185">Reference proteome</keyword>
<dbReference type="PANTHER" id="PTHR37984:SF5">
    <property type="entry name" value="PROTEIN NYNRIN-LIKE"/>
    <property type="match status" value="1"/>
</dbReference>
<organism evidence="3 4">
    <name type="scientific">Cajanus cajan</name>
    <name type="common">Pigeon pea</name>
    <name type="synonym">Cajanus indicus</name>
    <dbReference type="NCBI Taxonomy" id="3821"/>
    <lineage>
        <taxon>Eukaryota</taxon>
        <taxon>Viridiplantae</taxon>
        <taxon>Streptophyta</taxon>
        <taxon>Embryophyta</taxon>
        <taxon>Tracheophyta</taxon>
        <taxon>Spermatophyta</taxon>
        <taxon>Magnoliopsida</taxon>
        <taxon>eudicotyledons</taxon>
        <taxon>Gunneridae</taxon>
        <taxon>Pentapetalae</taxon>
        <taxon>rosids</taxon>
        <taxon>fabids</taxon>
        <taxon>Fabales</taxon>
        <taxon>Fabaceae</taxon>
        <taxon>Papilionoideae</taxon>
        <taxon>50 kb inversion clade</taxon>
        <taxon>NPAAA clade</taxon>
        <taxon>indigoferoid/millettioid clade</taxon>
        <taxon>Phaseoleae</taxon>
        <taxon>Cajanus</taxon>
    </lineage>
</organism>
<dbReference type="Proteomes" id="UP000075243">
    <property type="component" value="Unassembled WGS sequence"/>
</dbReference>
<dbReference type="SUPFAM" id="SSF56672">
    <property type="entry name" value="DNA/RNA polymerases"/>
    <property type="match status" value="1"/>
</dbReference>
<dbReference type="Pfam" id="PF17919">
    <property type="entry name" value="RT_RNaseH_2"/>
    <property type="match status" value="1"/>
</dbReference>
<dbReference type="InterPro" id="IPR041577">
    <property type="entry name" value="RT_RNaseH_2"/>
</dbReference>
<feature type="domain" description="Reverse transcriptase/retrotransposon-derived protein RNase H-like" evidence="2">
    <location>
        <begin position="32"/>
        <end position="126"/>
    </location>
</feature>
<dbReference type="STRING" id="3821.A0A151QVI7"/>
<accession>A0A151QVI7</accession>
<evidence type="ECO:0000313" key="4">
    <source>
        <dbReference type="Proteomes" id="UP000075243"/>
    </source>
</evidence>
<gene>
    <name evidence="3" type="ORF">KK1_044672</name>
</gene>
<dbReference type="Gene3D" id="3.30.70.270">
    <property type="match status" value="1"/>
</dbReference>
<dbReference type="GO" id="GO:0003824">
    <property type="term" value="F:catalytic activity"/>
    <property type="evidence" value="ECO:0007669"/>
    <property type="project" value="UniProtKB-KW"/>
</dbReference>
<name>A0A151QVI7_CAJCA</name>
<dbReference type="AlphaFoldDB" id="A0A151QVI7"/>
<dbReference type="InterPro" id="IPR043502">
    <property type="entry name" value="DNA/RNA_pol_sf"/>
</dbReference>
<dbReference type="PANTHER" id="PTHR37984">
    <property type="entry name" value="PROTEIN CBG26694"/>
    <property type="match status" value="1"/>
</dbReference>